<protein>
    <submittedName>
        <fullName evidence="2">ABC transporter permease</fullName>
    </submittedName>
</protein>
<dbReference type="Pfam" id="PF12730">
    <property type="entry name" value="ABC2_membrane_4"/>
    <property type="match status" value="1"/>
</dbReference>
<evidence type="ECO:0000313" key="3">
    <source>
        <dbReference type="Proteomes" id="UP000602647"/>
    </source>
</evidence>
<reference evidence="2" key="1">
    <citation type="submission" date="2020-08" db="EMBL/GenBank/DDBJ databases">
        <title>Genome public.</title>
        <authorList>
            <person name="Liu C."/>
            <person name="Sun Q."/>
        </authorList>
    </citation>
    <scope>NUCLEOTIDE SEQUENCE</scope>
    <source>
        <strain evidence="2">BX12</strain>
    </source>
</reference>
<feature type="transmembrane region" description="Helical" evidence="1">
    <location>
        <begin position="99"/>
        <end position="129"/>
    </location>
</feature>
<keyword evidence="3" id="KW-1185">Reference proteome</keyword>
<name>A0A923NNJ6_9FIRM</name>
<dbReference type="EMBL" id="JACRYT010000003">
    <property type="protein sequence ID" value="MBC6679283.1"/>
    <property type="molecule type" value="Genomic_DNA"/>
</dbReference>
<keyword evidence="1" id="KW-0472">Membrane</keyword>
<sequence>MSVICEGKKLKRTGFAPLFAGGGLLAAAVPVLNMGFREELYTGQSGNPLHILLAANWQMMGMLNLFLVLIGACVLYHIEYRDCALRKMDMLPLSKPGLFFSKCLMLFGGCCGAVVLETVSLGFCMGYWFSLPDGWVAALSTHLGFSLLLLAPVVILMTAISSACNNMWVTLGIGLLGSFVPIAVGQTDSALIFFPFSMPLEFLQGMDGERIFRLALAACAEGILFSGAAVFYQKKRGSM</sequence>
<dbReference type="RefSeq" id="WP_187302379.1">
    <property type="nucleotide sequence ID" value="NZ_JACRYT010000003.1"/>
</dbReference>
<feature type="transmembrane region" description="Helical" evidence="1">
    <location>
        <begin position="214"/>
        <end position="232"/>
    </location>
</feature>
<dbReference type="Proteomes" id="UP000602647">
    <property type="component" value="Unassembled WGS sequence"/>
</dbReference>
<comment type="caution">
    <text evidence="2">The sequence shown here is derived from an EMBL/GenBank/DDBJ whole genome shotgun (WGS) entry which is preliminary data.</text>
</comment>
<evidence type="ECO:0000313" key="2">
    <source>
        <dbReference type="EMBL" id="MBC6679283.1"/>
    </source>
</evidence>
<proteinExistence type="predicted"/>
<feature type="transmembrane region" description="Helical" evidence="1">
    <location>
        <begin position="56"/>
        <end position="78"/>
    </location>
</feature>
<organism evidence="2 3">
    <name type="scientific">Zhenpiania hominis</name>
    <dbReference type="NCBI Taxonomy" id="2763644"/>
    <lineage>
        <taxon>Bacteria</taxon>
        <taxon>Bacillati</taxon>
        <taxon>Bacillota</taxon>
        <taxon>Clostridia</taxon>
        <taxon>Peptostreptococcales</taxon>
        <taxon>Anaerovoracaceae</taxon>
        <taxon>Zhenpiania</taxon>
    </lineage>
</organism>
<feature type="transmembrane region" description="Helical" evidence="1">
    <location>
        <begin position="135"/>
        <end position="156"/>
    </location>
</feature>
<evidence type="ECO:0000256" key="1">
    <source>
        <dbReference type="SAM" id="Phobius"/>
    </source>
</evidence>
<dbReference type="AlphaFoldDB" id="A0A923NNJ6"/>
<keyword evidence="1" id="KW-0812">Transmembrane</keyword>
<accession>A0A923NNJ6</accession>
<gene>
    <name evidence="2" type="ORF">H9L42_05510</name>
</gene>
<feature type="transmembrane region" description="Helical" evidence="1">
    <location>
        <begin position="15"/>
        <end position="36"/>
    </location>
</feature>
<feature type="transmembrane region" description="Helical" evidence="1">
    <location>
        <begin position="168"/>
        <end position="194"/>
    </location>
</feature>
<keyword evidence="1" id="KW-1133">Transmembrane helix</keyword>